<sequence length="68" mass="6624">MEIALIGVLVLVAFGGVCVVWSERGGPPWVRRVAAVTLFAGAVARALGKSRGGGRSGGGDNSGGADGG</sequence>
<gene>
    <name evidence="2" type="ORF">STSU_016770</name>
</gene>
<accession>I2N2J8</accession>
<evidence type="ECO:0000256" key="1">
    <source>
        <dbReference type="SAM" id="MobiDB-lite"/>
    </source>
</evidence>
<evidence type="ECO:0000313" key="3">
    <source>
        <dbReference type="Proteomes" id="UP000005940"/>
    </source>
</evidence>
<name>I2N2J8_STRT9</name>
<feature type="compositionally biased region" description="Gly residues" evidence="1">
    <location>
        <begin position="50"/>
        <end position="68"/>
    </location>
</feature>
<protein>
    <submittedName>
        <fullName evidence="2">Uncharacterized protein</fullName>
    </submittedName>
</protein>
<feature type="region of interest" description="Disordered" evidence="1">
    <location>
        <begin position="48"/>
        <end position="68"/>
    </location>
</feature>
<keyword evidence="3" id="KW-1185">Reference proteome</keyword>
<dbReference type="Proteomes" id="UP000005940">
    <property type="component" value="Chromosome"/>
</dbReference>
<dbReference type="AlphaFoldDB" id="I2N2J8"/>
<dbReference type="EMBL" id="CP029159">
    <property type="protein sequence ID" value="QKM68582.1"/>
    <property type="molecule type" value="Genomic_DNA"/>
</dbReference>
<reference evidence="2 3" key="1">
    <citation type="journal article" date="2012" name="J. Bacteriol.">
        <title>Draft genome of Streptomyces tsukubaensis NRRL 18488, the producer of the clinically important immunosuppressant tacrolimus (FK506).</title>
        <authorList>
            <person name="Barreiro C."/>
            <person name="Prieto C."/>
            <person name="Sola-Landa A."/>
            <person name="Solera E."/>
            <person name="Martinez-Castro M."/>
            <person name="Perez-Redondo R."/>
            <person name="Garcia-Estrada C."/>
            <person name="Aparicio J.F."/>
            <person name="Fernandez-Martinez L.T."/>
            <person name="Santos-Aberturas J."/>
            <person name="Salehi-Najafabadi Z."/>
            <person name="Rodriguez-Garcia A."/>
            <person name="Tauch A."/>
            <person name="Martin J.F."/>
        </authorList>
    </citation>
    <scope>NUCLEOTIDE SEQUENCE [LARGE SCALE GENOMIC DNA]</scope>
    <source>
        <strain evidence="3">DSM 42081 / NBRC 108919 / NRRL 18488 / 9993</strain>
    </source>
</reference>
<organism evidence="2 3">
    <name type="scientific">Streptomyces tsukubensis (strain DSM 42081 / NBRC 108919 / NRRL 18488 / 9993)</name>
    <dbReference type="NCBI Taxonomy" id="1114943"/>
    <lineage>
        <taxon>Bacteria</taxon>
        <taxon>Bacillati</taxon>
        <taxon>Actinomycetota</taxon>
        <taxon>Actinomycetes</taxon>
        <taxon>Kitasatosporales</taxon>
        <taxon>Streptomycetaceae</taxon>
        <taxon>Streptomyces</taxon>
    </lineage>
</organism>
<dbReference type="RefSeq" id="WP_006347875.1">
    <property type="nucleotide sequence ID" value="NZ_CP029159.1"/>
</dbReference>
<evidence type="ECO:0000313" key="2">
    <source>
        <dbReference type="EMBL" id="QKM68582.1"/>
    </source>
</evidence>
<proteinExistence type="predicted"/>